<dbReference type="InterPro" id="IPR055760">
    <property type="entry name" value="DUF7336"/>
</dbReference>
<sequence length="76" mass="8493">MDSVFVLHHVRTDDEYGDDAKLIGVYPSYEAAAAAVTRLPDQPGFWDHPSGFQIDAYPLDQDHWAEGFVSVLALEE</sequence>
<protein>
    <recommendedName>
        <fullName evidence="1">DUF7336 domain-containing protein</fullName>
    </recommendedName>
</protein>
<keyword evidence="3" id="KW-1185">Reference proteome</keyword>
<dbReference type="OrthoDB" id="1453790at2"/>
<dbReference type="Pfam" id="PF24024">
    <property type="entry name" value="DUF7336"/>
    <property type="match status" value="1"/>
</dbReference>
<name>A0A4Q6XNX7_9SPHN</name>
<evidence type="ECO:0000259" key="1">
    <source>
        <dbReference type="Pfam" id="PF24024"/>
    </source>
</evidence>
<organism evidence="2 3">
    <name type="scientific">Sphingomonas populi</name>
    <dbReference type="NCBI Taxonomy" id="2484750"/>
    <lineage>
        <taxon>Bacteria</taxon>
        <taxon>Pseudomonadati</taxon>
        <taxon>Pseudomonadota</taxon>
        <taxon>Alphaproteobacteria</taxon>
        <taxon>Sphingomonadales</taxon>
        <taxon>Sphingomonadaceae</taxon>
        <taxon>Sphingomonas</taxon>
    </lineage>
</organism>
<comment type="caution">
    <text evidence="2">The sequence shown here is derived from an EMBL/GenBank/DDBJ whole genome shotgun (WGS) entry which is preliminary data.</text>
</comment>
<feature type="domain" description="DUF7336" evidence="1">
    <location>
        <begin position="4"/>
        <end position="68"/>
    </location>
</feature>
<dbReference type="EMBL" id="SGIS01000109">
    <property type="protein sequence ID" value="RZF59014.1"/>
    <property type="molecule type" value="Genomic_DNA"/>
</dbReference>
<proteinExistence type="predicted"/>
<dbReference type="AlphaFoldDB" id="A0A4Q6XNX7"/>
<evidence type="ECO:0000313" key="3">
    <source>
        <dbReference type="Proteomes" id="UP000292085"/>
    </source>
</evidence>
<accession>A0A4Q6XNX7</accession>
<reference evidence="2 3" key="1">
    <citation type="submission" date="2019-02" db="EMBL/GenBank/DDBJ databases">
        <authorList>
            <person name="Li Y."/>
        </authorList>
    </citation>
    <scope>NUCLEOTIDE SEQUENCE [LARGE SCALE GENOMIC DNA]</scope>
    <source>
        <strain evidence="2 3">3-7</strain>
    </source>
</reference>
<dbReference type="Proteomes" id="UP000292085">
    <property type="component" value="Unassembled WGS sequence"/>
</dbReference>
<gene>
    <name evidence="2" type="ORF">EWE75_24125</name>
</gene>
<evidence type="ECO:0000313" key="2">
    <source>
        <dbReference type="EMBL" id="RZF59014.1"/>
    </source>
</evidence>